<evidence type="ECO:0000256" key="1">
    <source>
        <dbReference type="ARBA" id="ARBA00004571"/>
    </source>
</evidence>
<feature type="signal peptide" evidence="10">
    <location>
        <begin position="1"/>
        <end position="20"/>
    </location>
</feature>
<comment type="subcellular location">
    <subcellularLocation>
        <location evidence="1 8">Cell outer membrane</location>
        <topology evidence="1 8">Multi-pass membrane protein</topology>
    </subcellularLocation>
</comment>
<evidence type="ECO:0000256" key="8">
    <source>
        <dbReference type="PROSITE-ProRule" id="PRU01360"/>
    </source>
</evidence>
<dbReference type="Pfam" id="PF00593">
    <property type="entry name" value="TonB_dep_Rec_b-barrel"/>
    <property type="match status" value="1"/>
</dbReference>
<evidence type="ECO:0000256" key="6">
    <source>
        <dbReference type="ARBA" id="ARBA00023136"/>
    </source>
</evidence>
<dbReference type="SUPFAM" id="SSF56935">
    <property type="entry name" value="Porins"/>
    <property type="match status" value="1"/>
</dbReference>
<feature type="domain" description="TonB-dependent receptor plug" evidence="12">
    <location>
        <begin position="117"/>
        <end position="223"/>
    </location>
</feature>
<evidence type="ECO:0000256" key="4">
    <source>
        <dbReference type="ARBA" id="ARBA00022692"/>
    </source>
</evidence>
<dbReference type="InterPro" id="IPR037066">
    <property type="entry name" value="Plug_dom_sf"/>
</dbReference>
<proteinExistence type="inferred from homology"/>
<dbReference type="Gene3D" id="2.40.170.20">
    <property type="entry name" value="TonB-dependent receptor, beta-barrel domain"/>
    <property type="match status" value="1"/>
</dbReference>
<dbReference type="RefSeq" id="WP_290269367.1">
    <property type="nucleotide sequence ID" value="NZ_JAUFQP010000007.1"/>
</dbReference>
<evidence type="ECO:0000259" key="12">
    <source>
        <dbReference type="Pfam" id="PF07715"/>
    </source>
</evidence>
<evidence type="ECO:0000256" key="7">
    <source>
        <dbReference type="ARBA" id="ARBA00023237"/>
    </source>
</evidence>
<comment type="caution">
    <text evidence="13">The sequence shown here is derived from an EMBL/GenBank/DDBJ whole genome shotgun (WGS) entry which is preliminary data.</text>
</comment>
<dbReference type="InterPro" id="IPR012910">
    <property type="entry name" value="Plug_dom"/>
</dbReference>
<reference evidence="13 14" key="1">
    <citation type="submission" date="2024-09" db="EMBL/GenBank/DDBJ databases">
        <authorList>
            <person name="Sun Q."/>
            <person name="Mori K."/>
        </authorList>
    </citation>
    <scope>NUCLEOTIDE SEQUENCE [LARGE SCALE GENOMIC DNA]</scope>
    <source>
        <strain evidence="13 14">CECT 8300</strain>
    </source>
</reference>
<protein>
    <submittedName>
        <fullName evidence="13">SusC/RagA family TonB-linked outer membrane protein</fullName>
    </submittedName>
</protein>
<dbReference type="SUPFAM" id="SSF49464">
    <property type="entry name" value="Carboxypeptidase regulatory domain-like"/>
    <property type="match status" value="1"/>
</dbReference>
<name>A0ABV5GVJ8_9FLAO</name>
<dbReference type="Gene3D" id="2.170.130.10">
    <property type="entry name" value="TonB-dependent receptor, plug domain"/>
    <property type="match status" value="1"/>
</dbReference>
<keyword evidence="2 8" id="KW-0813">Transport</keyword>
<feature type="chain" id="PRO_5046004750" evidence="10">
    <location>
        <begin position="21"/>
        <end position="1024"/>
    </location>
</feature>
<dbReference type="Proteomes" id="UP001589590">
    <property type="component" value="Unassembled WGS sequence"/>
</dbReference>
<dbReference type="InterPro" id="IPR036942">
    <property type="entry name" value="Beta-barrel_TonB_sf"/>
</dbReference>
<dbReference type="Pfam" id="PF13715">
    <property type="entry name" value="CarbopepD_reg_2"/>
    <property type="match status" value="1"/>
</dbReference>
<dbReference type="PROSITE" id="PS52016">
    <property type="entry name" value="TONB_DEPENDENT_REC_3"/>
    <property type="match status" value="1"/>
</dbReference>
<dbReference type="InterPro" id="IPR039426">
    <property type="entry name" value="TonB-dep_rcpt-like"/>
</dbReference>
<keyword evidence="3 8" id="KW-1134">Transmembrane beta strand</keyword>
<evidence type="ECO:0000256" key="5">
    <source>
        <dbReference type="ARBA" id="ARBA00023077"/>
    </source>
</evidence>
<feature type="domain" description="TonB-dependent receptor-like beta-barrel" evidence="11">
    <location>
        <begin position="430"/>
        <end position="861"/>
    </location>
</feature>
<keyword evidence="4 8" id="KW-0812">Transmembrane</keyword>
<organism evidence="13 14">
    <name type="scientific">Algibacter miyuki</name>
    <dbReference type="NCBI Taxonomy" id="1306933"/>
    <lineage>
        <taxon>Bacteria</taxon>
        <taxon>Pseudomonadati</taxon>
        <taxon>Bacteroidota</taxon>
        <taxon>Flavobacteriia</taxon>
        <taxon>Flavobacteriales</taxon>
        <taxon>Flavobacteriaceae</taxon>
        <taxon>Algibacter</taxon>
    </lineage>
</organism>
<dbReference type="PROSITE" id="PS51257">
    <property type="entry name" value="PROKAR_LIPOPROTEIN"/>
    <property type="match status" value="1"/>
</dbReference>
<sequence>MNKKLLFFVLVFMLSSSACIYAQKTVTGTVSDNNGLPLPGVNLVIKGTVNGASTDFDGNYSISTQTVTDVLVISYVGYKTQEISVGNQSVINVALQEDTEALSEVVITAQGIKKSKKALGYAITTLDSEDVEQRPEADLARTLQGKIAGVNISAVNGETGGGTSIRIRSSLSINQSNAPLIVVNGVPFSGLMGDLDANDIKSMSVLKGLNASVLYGSEGRNGVILIETKSGAAVVGEKSFKATVSTTTYVNQVANLPEYQNKYGAGSEFGYVGGNLGNWGPAFTELDEVPHPYAIYGDIFPEYKDKMIPYEASPNNVKDFFNTGRGTITSANISSTQEKTAFNMSVGYTDEQGIIGNNDLKRFNLGIGGQIKLTDNFNVSATLNYSTRKVNRLQADEIFNLLTFIPRDLDLINLPYQHPQTGASIYYRSSENPLWVMNNTGLYDDVVRVFGTINAKYNFTDKLSLSYRAGVDNDSQDEFDYSNKGGFGDNEFGFLDLDYDKAVTVDQSIILALNNLKIGEHIGLDSQIGINSKFLKGKSHSSNSSDQIVFGFQNPRNYRTTQASYSDYNENLAGAFGQFEFSYDSFFYLTLSGRNDWGSTVEKENQSLFYPGASFSFIPTSAFNLNSKVLNYLKLRGAYGTSSGFPSRFKTRQTLDTNPRRFVDANGQVLVTNSSDDEYANPDLSPELHREFELGIEARLFNNRVNLEASAFKRISEDQILEASLAPETGYTSTTINAGRIDTKGLEIDLGIDVIKTNNFNWNFRNLFTAYESLVVSLPQSELELSINGEGRGRFAIEGQPFGVMKGSYALRDDEGNFLINPDIGELYISSEQGKEDIIIGDPTPDWTLTTINSFSYKNFNLSAQFEYTHGGDILGLGVQDLLERGVTRDTENREGSFIVPGVYGDPVTGTALLDVNGDKIPNTIQQNAQRTVFSNYYNADELSVFDGSVLRLREIALGYTFHKATNSKIPFETMTLTLSGRNLWFNAPDFPKYSNYDPENDNGLGDQTVPTTKRFALGFAVTF</sequence>
<keyword evidence="10" id="KW-0732">Signal</keyword>
<accession>A0ABV5GVJ8</accession>
<dbReference type="NCBIfam" id="TIGR04056">
    <property type="entry name" value="OMP_RagA_SusC"/>
    <property type="match status" value="1"/>
</dbReference>
<dbReference type="InterPro" id="IPR023996">
    <property type="entry name" value="TonB-dep_OMP_SusC/RagA"/>
</dbReference>
<keyword evidence="7 8" id="KW-0998">Cell outer membrane</keyword>
<dbReference type="Gene3D" id="2.60.40.1120">
    <property type="entry name" value="Carboxypeptidase-like, regulatory domain"/>
    <property type="match status" value="1"/>
</dbReference>
<evidence type="ECO:0000256" key="10">
    <source>
        <dbReference type="SAM" id="SignalP"/>
    </source>
</evidence>
<evidence type="ECO:0000256" key="3">
    <source>
        <dbReference type="ARBA" id="ARBA00022452"/>
    </source>
</evidence>
<evidence type="ECO:0000313" key="13">
    <source>
        <dbReference type="EMBL" id="MFB9103654.1"/>
    </source>
</evidence>
<evidence type="ECO:0000313" key="14">
    <source>
        <dbReference type="Proteomes" id="UP001589590"/>
    </source>
</evidence>
<evidence type="ECO:0000259" key="11">
    <source>
        <dbReference type="Pfam" id="PF00593"/>
    </source>
</evidence>
<gene>
    <name evidence="13" type="ORF">ACFFU1_01990</name>
</gene>
<comment type="similarity">
    <text evidence="8 9">Belongs to the TonB-dependent receptor family.</text>
</comment>
<keyword evidence="6 8" id="KW-0472">Membrane</keyword>
<dbReference type="EMBL" id="JBHMFA010000001">
    <property type="protein sequence ID" value="MFB9103654.1"/>
    <property type="molecule type" value="Genomic_DNA"/>
</dbReference>
<evidence type="ECO:0000256" key="2">
    <source>
        <dbReference type="ARBA" id="ARBA00022448"/>
    </source>
</evidence>
<keyword evidence="14" id="KW-1185">Reference proteome</keyword>
<evidence type="ECO:0000256" key="9">
    <source>
        <dbReference type="RuleBase" id="RU003357"/>
    </source>
</evidence>
<dbReference type="InterPro" id="IPR008969">
    <property type="entry name" value="CarboxyPept-like_regulatory"/>
</dbReference>
<keyword evidence="5 9" id="KW-0798">TonB box</keyword>
<dbReference type="Pfam" id="PF07715">
    <property type="entry name" value="Plug"/>
    <property type="match status" value="1"/>
</dbReference>
<dbReference type="InterPro" id="IPR000531">
    <property type="entry name" value="Beta-barrel_TonB"/>
</dbReference>